<proteinExistence type="predicted"/>
<organism evidence="1 2">
    <name type="scientific">Ancylostoma duodenale</name>
    <dbReference type="NCBI Taxonomy" id="51022"/>
    <lineage>
        <taxon>Eukaryota</taxon>
        <taxon>Metazoa</taxon>
        <taxon>Ecdysozoa</taxon>
        <taxon>Nematoda</taxon>
        <taxon>Chromadorea</taxon>
        <taxon>Rhabditida</taxon>
        <taxon>Rhabditina</taxon>
        <taxon>Rhabditomorpha</taxon>
        <taxon>Strongyloidea</taxon>
        <taxon>Ancylostomatidae</taxon>
        <taxon>Ancylostomatinae</taxon>
        <taxon>Ancylostoma</taxon>
    </lineage>
</organism>
<dbReference type="Proteomes" id="UP000054047">
    <property type="component" value="Unassembled WGS sequence"/>
</dbReference>
<protein>
    <submittedName>
        <fullName evidence="1">Uncharacterized protein</fullName>
    </submittedName>
</protein>
<sequence>MDCANYRGIKLIAHTMKRTPSGYATERYCANCTGSNSYLGSVLNGGCTARGDWLRMVEVKGIKWNSLRSKVLEGVEREDLMNCVKPTMIYDCQRRANEC</sequence>
<gene>
    <name evidence="1" type="ORF">ANCDUO_00386</name>
</gene>
<keyword evidence="2" id="KW-1185">Reference proteome</keyword>
<evidence type="ECO:0000313" key="1">
    <source>
        <dbReference type="EMBL" id="KIH69271.1"/>
    </source>
</evidence>
<reference evidence="1 2" key="1">
    <citation type="submission" date="2013-12" db="EMBL/GenBank/DDBJ databases">
        <title>Draft genome of the parsitic nematode Ancylostoma duodenale.</title>
        <authorList>
            <person name="Mitreva M."/>
        </authorList>
    </citation>
    <scope>NUCLEOTIDE SEQUENCE [LARGE SCALE GENOMIC DNA]</scope>
    <source>
        <strain evidence="1 2">Zhejiang</strain>
    </source>
</reference>
<evidence type="ECO:0000313" key="2">
    <source>
        <dbReference type="Proteomes" id="UP000054047"/>
    </source>
</evidence>
<accession>A0A0C2HI00</accession>
<dbReference type="AlphaFoldDB" id="A0A0C2HI00"/>
<name>A0A0C2HI00_9BILA</name>
<dbReference type="EMBL" id="KN726190">
    <property type="protein sequence ID" value="KIH69271.1"/>
    <property type="molecule type" value="Genomic_DNA"/>
</dbReference>